<dbReference type="FunFam" id="3.40.50.720:FF:000158">
    <property type="entry name" value="Zinc-binding alcohol dehydrogenase"/>
    <property type="match status" value="1"/>
</dbReference>
<protein>
    <recommendedName>
        <fullName evidence="9">alcohol dehydrogenase (NADP(+))</fullName>
        <ecNumber evidence="9">1.1.1.2</ecNumber>
    </recommendedName>
</protein>
<evidence type="ECO:0000256" key="4">
    <source>
        <dbReference type="ARBA" id="ARBA00022553"/>
    </source>
</evidence>
<keyword evidence="7" id="KW-0521">NADP</keyword>
<gene>
    <name evidence="13" type="ORF">UCRPA7_2076</name>
</gene>
<dbReference type="CDD" id="cd05283">
    <property type="entry name" value="CAD1"/>
    <property type="match status" value="1"/>
</dbReference>
<proteinExistence type="inferred from homology"/>
<comment type="cofactor">
    <cofactor evidence="1 11">
        <name>Zn(2+)</name>
        <dbReference type="ChEBI" id="CHEBI:29105"/>
    </cofactor>
</comment>
<dbReference type="GeneID" id="19322289"/>
<evidence type="ECO:0000256" key="10">
    <source>
        <dbReference type="ARBA" id="ARBA00050997"/>
    </source>
</evidence>
<dbReference type="InterPro" id="IPR011032">
    <property type="entry name" value="GroES-like_sf"/>
</dbReference>
<dbReference type="Gene3D" id="3.40.50.720">
    <property type="entry name" value="NAD(P)-binding Rossmann-like Domain"/>
    <property type="match status" value="2"/>
</dbReference>
<dbReference type="eggNOG" id="KOG1208">
    <property type="taxonomic scope" value="Eukaryota"/>
</dbReference>
<dbReference type="SUPFAM" id="SSF51735">
    <property type="entry name" value="NAD(P)-binding Rossmann-fold domains"/>
    <property type="match status" value="2"/>
</dbReference>
<feature type="domain" description="Enoyl reductase (ER)" evidence="12">
    <location>
        <begin position="17"/>
        <end position="355"/>
    </location>
</feature>
<evidence type="ECO:0000313" key="14">
    <source>
        <dbReference type="Proteomes" id="UP000014074"/>
    </source>
</evidence>
<dbReference type="RefSeq" id="XP_007912849.1">
    <property type="nucleotide sequence ID" value="XM_007914658.1"/>
</dbReference>
<evidence type="ECO:0000256" key="9">
    <source>
        <dbReference type="ARBA" id="ARBA00024074"/>
    </source>
</evidence>
<evidence type="ECO:0000256" key="5">
    <source>
        <dbReference type="ARBA" id="ARBA00022723"/>
    </source>
</evidence>
<dbReference type="GO" id="GO:0008270">
    <property type="term" value="F:zinc ion binding"/>
    <property type="evidence" value="ECO:0007669"/>
    <property type="project" value="InterPro"/>
</dbReference>
<evidence type="ECO:0000256" key="7">
    <source>
        <dbReference type="ARBA" id="ARBA00022857"/>
    </source>
</evidence>
<dbReference type="AlphaFoldDB" id="R8BT14"/>
<dbReference type="eggNOG" id="KOG0023">
    <property type="taxonomic scope" value="Eukaryota"/>
</dbReference>
<comment type="similarity">
    <text evidence="2 11">Belongs to the zinc-containing alcohol dehydrogenase family.</text>
</comment>
<dbReference type="Proteomes" id="UP000014074">
    <property type="component" value="Unassembled WGS sequence"/>
</dbReference>
<sequence>MATDYKFEGWLGHSPDAVNGKMEWGQFEPKKWQEDDVDIKITHCGICGSDLHTLRSGWGETPYPCCVGHEIVGIAVRVGRNVKHISVGDRVGVGAQARSCLKPDCPDCSSGLENHCARENVNTYGSIYPHGEGKSYGGYATYNRTHSRFVFKIPESLSSEAAAPMLCGGVTVFSPLRQNGCGPGKTVGIVGVGGLGHFGVLFAKALGADKVVGISRKASKKDEVLNLGADSYIATDDDHQWNIKHARSLDLIVCTVSSEKMPLSGYLSLLKVGGTFIQVGAPDGGNLPPVNAFTLIANGIKIGGSAIGSPAMIQEMLDFSAEKQIKPWIQTRSMKDANQAVVDMTAGKARYRMLFPAIVLRVLVQLAAFGFVSGAGLPLQPVLVTTIPETPSLENLAVQRNGRLLVTSTHSSSLFLVSPNENWTSSVVIHQFANLTALLGITELEQDVFYVTGAVTLTASNPYNEIWKVDMRSMRVTSNGEVVEPATVSLVVAANSGILFNGMTRLALDDMRHILVADSINGTVTRIDVTSGEAIIVIDDPKLSNSNETNLAVAVNGIHTHGDKLFFTNLNQGILGRVPISTSTGQQTGSIDVLATDLFVADDFTLSADAKKAWVTMNGAYNLIEVDVLARTKWRPNSNFIPPCVESAKALFLTGATLYLTARNLAKAKEALGALTSSDRVHLLQLDLNSFQSVRSCTATFLSECQSLNILICNAGVMTPPEGRTEDGFETQFGTNHLAHFLLFNLLQPALLAGSTPELASRVVILSSVGHRFGEVPFDNVNFDGNYDAMAAYASSKTANLWTANEIERRYGARGIHAWSVQPGAVLTDLMRHMSSDQQDGLTKDAYLEKVFKTPAQGAATSVWAATDPSLEGRGGKYLEDCQIAEAWDPSKGAWGPGYGSHAYDEEKAQRLWSKSLEWTGLT</sequence>
<dbReference type="InterPro" id="IPR002328">
    <property type="entry name" value="ADH_Zn_CS"/>
</dbReference>
<dbReference type="InterPro" id="IPR013154">
    <property type="entry name" value="ADH-like_N"/>
</dbReference>
<evidence type="ECO:0000256" key="8">
    <source>
        <dbReference type="ARBA" id="ARBA00023002"/>
    </source>
</evidence>
<dbReference type="SUPFAM" id="SSF63829">
    <property type="entry name" value="Calcium-dependent phosphotriesterase"/>
    <property type="match status" value="1"/>
</dbReference>
<dbReference type="EMBL" id="KB932920">
    <property type="protein sequence ID" value="EOO02410.1"/>
    <property type="molecule type" value="Genomic_DNA"/>
</dbReference>
<dbReference type="Pfam" id="PF00107">
    <property type="entry name" value="ADH_zinc_N"/>
    <property type="match status" value="1"/>
</dbReference>
<dbReference type="SUPFAM" id="SSF50129">
    <property type="entry name" value="GroES-like"/>
    <property type="match status" value="1"/>
</dbReference>
<dbReference type="GO" id="GO:0008106">
    <property type="term" value="F:alcohol dehydrogenase (NADP+) activity"/>
    <property type="evidence" value="ECO:0007669"/>
    <property type="project" value="UniProtKB-EC"/>
</dbReference>
<dbReference type="Pfam" id="PF00106">
    <property type="entry name" value="adh_short"/>
    <property type="match status" value="1"/>
</dbReference>
<dbReference type="InterPro" id="IPR036291">
    <property type="entry name" value="NAD(P)-bd_dom_sf"/>
</dbReference>
<dbReference type="HOGENOM" id="CLU_316218_0_0_1"/>
<dbReference type="Gene3D" id="3.90.180.10">
    <property type="entry name" value="Medium-chain alcohol dehydrogenases, catalytic domain"/>
    <property type="match status" value="1"/>
</dbReference>
<evidence type="ECO:0000256" key="3">
    <source>
        <dbReference type="ARBA" id="ARBA00011738"/>
    </source>
</evidence>
<dbReference type="SMART" id="SM00829">
    <property type="entry name" value="PKS_ER"/>
    <property type="match status" value="1"/>
</dbReference>
<accession>R8BT14</accession>
<keyword evidence="8" id="KW-0560">Oxidoreductase</keyword>
<evidence type="ECO:0000259" key="12">
    <source>
        <dbReference type="SMART" id="SM00829"/>
    </source>
</evidence>
<comment type="catalytic activity">
    <reaction evidence="10">
        <text>a primary alcohol + NADP(+) = an aldehyde + NADPH + H(+)</text>
        <dbReference type="Rhea" id="RHEA:15937"/>
        <dbReference type="ChEBI" id="CHEBI:15378"/>
        <dbReference type="ChEBI" id="CHEBI:15734"/>
        <dbReference type="ChEBI" id="CHEBI:17478"/>
        <dbReference type="ChEBI" id="CHEBI:57783"/>
        <dbReference type="ChEBI" id="CHEBI:58349"/>
        <dbReference type="EC" id="1.1.1.2"/>
    </reaction>
    <physiologicalReaction direction="left-to-right" evidence="10">
        <dbReference type="Rhea" id="RHEA:15938"/>
    </physiologicalReaction>
    <physiologicalReaction direction="right-to-left" evidence="10">
        <dbReference type="Rhea" id="RHEA:15939"/>
    </physiologicalReaction>
</comment>
<dbReference type="InterPro" id="IPR020843">
    <property type="entry name" value="ER"/>
</dbReference>
<dbReference type="PANTHER" id="PTHR42683">
    <property type="entry name" value="ALDEHYDE REDUCTASE"/>
    <property type="match status" value="1"/>
</dbReference>
<evidence type="ECO:0000256" key="11">
    <source>
        <dbReference type="RuleBase" id="RU361277"/>
    </source>
</evidence>
<dbReference type="PROSITE" id="PS00059">
    <property type="entry name" value="ADH_ZINC"/>
    <property type="match status" value="1"/>
</dbReference>
<dbReference type="InterPro" id="IPR013149">
    <property type="entry name" value="ADH-like_C"/>
</dbReference>
<keyword evidence="5 11" id="KW-0479">Metal-binding</keyword>
<dbReference type="Pfam" id="PF08240">
    <property type="entry name" value="ADH_N"/>
    <property type="match status" value="1"/>
</dbReference>
<dbReference type="InterPro" id="IPR002347">
    <property type="entry name" value="SDR_fam"/>
</dbReference>
<evidence type="ECO:0000256" key="6">
    <source>
        <dbReference type="ARBA" id="ARBA00022833"/>
    </source>
</evidence>
<dbReference type="OrthoDB" id="1879366at2759"/>
<organism evidence="13 14">
    <name type="scientific">Phaeoacremonium minimum (strain UCR-PA7)</name>
    <name type="common">Esca disease fungus</name>
    <name type="synonym">Togninia minima</name>
    <dbReference type="NCBI Taxonomy" id="1286976"/>
    <lineage>
        <taxon>Eukaryota</taxon>
        <taxon>Fungi</taxon>
        <taxon>Dikarya</taxon>
        <taxon>Ascomycota</taxon>
        <taxon>Pezizomycotina</taxon>
        <taxon>Sordariomycetes</taxon>
        <taxon>Sordariomycetidae</taxon>
        <taxon>Togniniales</taxon>
        <taxon>Togniniaceae</taxon>
        <taxon>Phaeoacremonium</taxon>
    </lineage>
</organism>
<keyword evidence="14" id="KW-1185">Reference proteome</keyword>
<reference evidence="14" key="1">
    <citation type="journal article" date="2013" name="Genome Announc.">
        <title>Draft genome sequence of the ascomycete Phaeoacremonium aleophilum strain UCR-PA7, a causal agent of the esca disease complex in grapevines.</title>
        <authorList>
            <person name="Blanco-Ulate B."/>
            <person name="Rolshausen P."/>
            <person name="Cantu D."/>
        </authorList>
    </citation>
    <scope>NUCLEOTIDE SEQUENCE [LARGE SCALE GENOMIC DNA]</scope>
    <source>
        <strain evidence="14">UCR-PA7</strain>
    </source>
</reference>
<name>R8BT14_PHAM7</name>
<dbReference type="GO" id="GO:0006066">
    <property type="term" value="P:alcohol metabolic process"/>
    <property type="evidence" value="ECO:0007669"/>
    <property type="project" value="UniProtKB-ARBA"/>
</dbReference>
<evidence type="ECO:0000256" key="1">
    <source>
        <dbReference type="ARBA" id="ARBA00001947"/>
    </source>
</evidence>
<dbReference type="KEGG" id="tmn:UCRPA7_2076"/>
<evidence type="ECO:0000256" key="2">
    <source>
        <dbReference type="ARBA" id="ARBA00008072"/>
    </source>
</evidence>
<dbReference type="EC" id="1.1.1.2" evidence="9"/>
<evidence type="ECO:0000313" key="13">
    <source>
        <dbReference type="EMBL" id="EOO02410.1"/>
    </source>
</evidence>
<comment type="subunit">
    <text evidence="3">Homodimer.</text>
</comment>
<keyword evidence="6 11" id="KW-0862">Zinc</keyword>
<keyword evidence="4" id="KW-0597">Phosphoprotein</keyword>
<dbReference type="InterPro" id="IPR047109">
    <property type="entry name" value="CAD-like"/>
</dbReference>